<dbReference type="FunFam" id="1.10.630.10:FF:000126">
    <property type="entry name" value="Predicted protein"/>
    <property type="match status" value="1"/>
</dbReference>
<keyword evidence="10" id="KW-0812">Transmembrane</keyword>
<dbReference type="PRINTS" id="PR00385">
    <property type="entry name" value="P450"/>
</dbReference>
<keyword evidence="6 8" id="KW-0408">Iron</keyword>
<dbReference type="InterPro" id="IPR001128">
    <property type="entry name" value="Cyt_P450"/>
</dbReference>
<dbReference type="Gene3D" id="1.10.630.10">
    <property type="entry name" value="Cytochrome P450"/>
    <property type="match status" value="1"/>
</dbReference>
<evidence type="ECO:0000256" key="10">
    <source>
        <dbReference type="SAM" id="Phobius"/>
    </source>
</evidence>
<reference evidence="11" key="2">
    <citation type="submission" date="2021-03" db="UniProtKB">
        <authorList>
            <consortium name="EnsemblPlants"/>
        </authorList>
    </citation>
    <scope>IDENTIFICATION</scope>
</reference>
<name>A0A803MCU1_CHEQI</name>
<evidence type="ECO:0000313" key="12">
    <source>
        <dbReference type="Proteomes" id="UP000596660"/>
    </source>
</evidence>
<dbReference type="PANTHER" id="PTHR47951">
    <property type="entry name" value="OS08G0547900 PROTEIN"/>
    <property type="match status" value="1"/>
</dbReference>
<sequence length="475" mass="53849">MSKAETNLWPFWLNSSNRTNENWLNIFTIIVPLFFVSWFIFSIKRQSKKKLPQPPGPRGLPLVGYLPFLDSNLHHSFINLASIYGPIFKVQLGMKDCSVVTSPSLIKEVLRDKDVIFANRGDPIVVARSIYFGSMDIGFSDYGREWRKMRKIFVGEMMSNARLDASFDLRKQHVKKMMYEIYRKAGQQVDIGELTFVTIGIERRVKMISSRCEAMFDSAINHHNMGDTNKQKDFLGHLLQLTKIEDPATSLTLPQVKAMLMDTLIGGSDTTVAMVEWTMAEVLQHAQVMRKVQEELAEIVGLDSTVEEVHLPKLKYLNAVAKESLRLHPPVPLLVPHCASEPSTIGGYSIPKGVRVFLHVYSIQRDPHIWEDPLLFKPERFLSGSATEKLDYLGNQFQYLPFGSGRRMCPGVSLAERTAMLVLASLLHAFQWKLPYGSVNIDTSERFGLVVKKAKPLLAIPSLRLSSLELYSCKD</sequence>
<comment type="similarity">
    <text evidence="2 9">Belongs to the cytochrome P450 family.</text>
</comment>
<evidence type="ECO:0000256" key="7">
    <source>
        <dbReference type="ARBA" id="ARBA00023033"/>
    </source>
</evidence>
<evidence type="ECO:0000256" key="5">
    <source>
        <dbReference type="ARBA" id="ARBA00023002"/>
    </source>
</evidence>
<keyword evidence="10" id="KW-1133">Transmembrane helix</keyword>
<evidence type="ECO:0000256" key="1">
    <source>
        <dbReference type="ARBA" id="ARBA00001971"/>
    </source>
</evidence>
<keyword evidence="10" id="KW-0472">Membrane</keyword>
<dbReference type="InterPro" id="IPR002401">
    <property type="entry name" value="Cyt_P450_E_grp-I"/>
</dbReference>
<proteinExistence type="inferred from homology"/>
<evidence type="ECO:0000256" key="3">
    <source>
        <dbReference type="ARBA" id="ARBA00022617"/>
    </source>
</evidence>
<evidence type="ECO:0008006" key="13">
    <source>
        <dbReference type="Google" id="ProtNLM"/>
    </source>
</evidence>
<dbReference type="Pfam" id="PF00067">
    <property type="entry name" value="p450"/>
    <property type="match status" value="2"/>
</dbReference>
<dbReference type="InterPro" id="IPR017972">
    <property type="entry name" value="Cyt_P450_CS"/>
</dbReference>
<dbReference type="GO" id="GO:0005506">
    <property type="term" value="F:iron ion binding"/>
    <property type="evidence" value="ECO:0007669"/>
    <property type="project" value="InterPro"/>
</dbReference>
<dbReference type="GO" id="GO:0004497">
    <property type="term" value="F:monooxygenase activity"/>
    <property type="evidence" value="ECO:0007669"/>
    <property type="project" value="UniProtKB-KW"/>
</dbReference>
<feature type="binding site" description="axial binding residue" evidence="8">
    <location>
        <position position="409"/>
    </location>
    <ligand>
        <name>heme</name>
        <dbReference type="ChEBI" id="CHEBI:30413"/>
    </ligand>
    <ligandPart>
        <name>Fe</name>
        <dbReference type="ChEBI" id="CHEBI:18248"/>
    </ligandPart>
</feature>
<keyword evidence="5 9" id="KW-0560">Oxidoreductase</keyword>
<keyword evidence="7 9" id="KW-0503">Monooxygenase</keyword>
<evidence type="ECO:0000313" key="11">
    <source>
        <dbReference type="EnsemblPlants" id="AUR62027284-RA:cds"/>
    </source>
</evidence>
<keyword evidence="4 8" id="KW-0479">Metal-binding</keyword>
<feature type="transmembrane region" description="Helical" evidence="10">
    <location>
        <begin position="23"/>
        <end position="41"/>
    </location>
</feature>
<evidence type="ECO:0000256" key="9">
    <source>
        <dbReference type="RuleBase" id="RU000461"/>
    </source>
</evidence>
<dbReference type="PRINTS" id="PR00463">
    <property type="entry name" value="EP450I"/>
</dbReference>
<dbReference type="Gramene" id="AUR62027284-RA">
    <property type="protein sequence ID" value="AUR62027284-RA:cds"/>
    <property type="gene ID" value="AUR62027284"/>
</dbReference>
<dbReference type="PANTHER" id="PTHR47951:SF7">
    <property type="entry name" value="FLAVONOID 3',5'-HYDROXYLASE-LIKE ISOFORM X1"/>
    <property type="match status" value="1"/>
</dbReference>
<dbReference type="AlphaFoldDB" id="A0A803MCU1"/>
<evidence type="ECO:0000256" key="6">
    <source>
        <dbReference type="ARBA" id="ARBA00023004"/>
    </source>
</evidence>
<reference evidence="11" key="1">
    <citation type="journal article" date="2017" name="Nature">
        <title>The genome of Chenopodium quinoa.</title>
        <authorList>
            <person name="Jarvis D.E."/>
            <person name="Ho Y.S."/>
            <person name="Lightfoot D.J."/>
            <person name="Schmoeckel S.M."/>
            <person name="Li B."/>
            <person name="Borm T.J.A."/>
            <person name="Ohyanagi H."/>
            <person name="Mineta K."/>
            <person name="Michell C.T."/>
            <person name="Saber N."/>
            <person name="Kharbatia N.M."/>
            <person name="Rupper R.R."/>
            <person name="Sharp A.R."/>
            <person name="Dally N."/>
            <person name="Boughton B.A."/>
            <person name="Woo Y.H."/>
            <person name="Gao G."/>
            <person name="Schijlen E.G.W.M."/>
            <person name="Guo X."/>
            <person name="Momin A.A."/>
            <person name="Negrao S."/>
            <person name="Al-Babili S."/>
            <person name="Gehring C."/>
            <person name="Roessner U."/>
            <person name="Jung C."/>
            <person name="Murphy K."/>
            <person name="Arold S.T."/>
            <person name="Gojobori T."/>
            <person name="van der Linden C.G."/>
            <person name="van Loo E.N."/>
            <person name="Jellen E.N."/>
            <person name="Maughan P.J."/>
            <person name="Tester M."/>
        </authorList>
    </citation>
    <scope>NUCLEOTIDE SEQUENCE [LARGE SCALE GENOMIC DNA]</scope>
    <source>
        <strain evidence="11">cv. PI 614886</strain>
    </source>
</reference>
<evidence type="ECO:0000256" key="4">
    <source>
        <dbReference type="ARBA" id="ARBA00022723"/>
    </source>
</evidence>
<keyword evidence="12" id="KW-1185">Reference proteome</keyword>
<dbReference type="SUPFAM" id="SSF48264">
    <property type="entry name" value="Cytochrome P450"/>
    <property type="match status" value="1"/>
</dbReference>
<accession>A0A803MCU1</accession>
<dbReference type="PROSITE" id="PS00086">
    <property type="entry name" value="CYTOCHROME_P450"/>
    <property type="match status" value="1"/>
</dbReference>
<organism evidence="11 12">
    <name type="scientific">Chenopodium quinoa</name>
    <name type="common">Quinoa</name>
    <dbReference type="NCBI Taxonomy" id="63459"/>
    <lineage>
        <taxon>Eukaryota</taxon>
        <taxon>Viridiplantae</taxon>
        <taxon>Streptophyta</taxon>
        <taxon>Embryophyta</taxon>
        <taxon>Tracheophyta</taxon>
        <taxon>Spermatophyta</taxon>
        <taxon>Magnoliopsida</taxon>
        <taxon>eudicotyledons</taxon>
        <taxon>Gunneridae</taxon>
        <taxon>Pentapetalae</taxon>
        <taxon>Caryophyllales</taxon>
        <taxon>Chenopodiaceae</taxon>
        <taxon>Chenopodioideae</taxon>
        <taxon>Atripliceae</taxon>
        <taxon>Chenopodium</taxon>
    </lineage>
</organism>
<protein>
    <recommendedName>
        <fullName evidence="13">Cytochrome P450</fullName>
    </recommendedName>
</protein>
<dbReference type="GO" id="GO:0016705">
    <property type="term" value="F:oxidoreductase activity, acting on paired donors, with incorporation or reduction of molecular oxygen"/>
    <property type="evidence" value="ECO:0007669"/>
    <property type="project" value="InterPro"/>
</dbReference>
<dbReference type="Proteomes" id="UP000596660">
    <property type="component" value="Unplaced"/>
</dbReference>
<dbReference type="OMA" id="ANNWGLH"/>
<comment type="cofactor">
    <cofactor evidence="1 8">
        <name>heme</name>
        <dbReference type="ChEBI" id="CHEBI:30413"/>
    </cofactor>
</comment>
<dbReference type="EnsemblPlants" id="AUR62027284-RA">
    <property type="protein sequence ID" value="AUR62027284-RA:cds"/>
    <property type="gene ID" value="AUR62027284"/>
</dbReference>
<evidence type="ECO:0000256" key="8">
    <source>
        <dbReference type="PIRSR" id="PIRSR602401-1"/>
    </source>
</evidence>
<evidence type="ECO:0000256" key="2">
    <source>
        <dbReference type="ARBA" id="ARBA00010617"/>
    </source>
</evidence>
<dbReference type="GO" id="GO:0020037">
    <property type="term" value="F:heme binding"/>
    <property type="evidence" value="ECO:0007669"/>
    <property type="project" value="InterPro"/>
</dbReference>
<dbReference type="InterPro" id="IPR036396">
    <property type="entry name" value="Cyt_P450_sf"/>
</dbReference>
<keyword evidence="3 8" id="KW-0349">Heme</keyword>